<dbReference type="PRINTS" id="PR00344">
    <property type="entry name" value="BCTRLSENSOR"/>
</dbReference>
<dbReference type="SUPFAM" id="SSF47384">
    <property type="entry name" value="Homodimeric domain of signal transducing histidine kinase"/>
    <property type="match status" value="1"/>
</dbReference>
<keyword evidence="10" id="KW-0902">Two-component regulatory system</keyword>
<accession>A0A4Y8AWC3</accession>
<gene>
    <name evidence="17" type="ORF">E2488_02785</name>
</gene>
<keyword evidence="14" id="KW-0812">Transmembrane</keyword>
<dbReference type="InterPro" id="IPR001638">
    <property type="entry name" value="Solute-binding_3/MltF_N"/>
</dbReference>
<evidence type="ECO:0000256" key="1">
    <source>
        <dbReference type="ARBA" id="ARBA00000085"/>
    </source>
</evidence>
<dbReference type="InterPro" id="IPR005467">
    <property type="entry name" value="His_kinase_dom"/>
</dbReference>
<dbReference type="GO" id="GO:0005886">
    <property type="term" value="C:plasma membrane"/>
    <property type="evidence" value="ECO:0007669"/>
    <property type="project" value="UniProtKB-SubCell"/>
</dbReference>
<dbReference type="SUPFAM" id="SSF53850">
    <property type="entry name" value="Periplasmic binding protein-like II"/>
    <property type="match status" value="1"/>
</dbReference>
<dbReference type="SMART" id="SM00387">
    <property type="entry name" value="HATPase_c"/>
    <property type="match status" value="1"/>
</dbReference>
<keyword evidence="6" id="KW-0808">Transferase</keyword>
<keyword evidence="7" id="KW-0547">Nucleotide-binding</keyword>
<dbReference type="Pfam" id="PF00512">
    <property type="entry name" value="HisKA"/>
    <property type="match status" value="1"/>
</dbReference>
<dbReference type="FunFam" id="3.30.565.10:FF:000023">
    <property type="entry name" value="PAS domain-containing sensor histidine kinase"/>
    <property type="match status" value="1"/>
</dbReference>
<evidence type="ECO:0000256" key="4">
    <source>
        <dbReference type="ARBA" id="ARBA00022475"/>
    </source>
</evidence>
<evidence type="ECO:0000313" key="18">
    <source>
        <dbReference type="Proteomes" id="UP000298517"/>
    </source>
</evidence>
<dbReference type="InterPro" id="IPR003594">
    <property type="entry name" value="HATPase_dom"/>
</dbReference>
<proteinExistence type="predicted"/>
<dbReference type="AlphaFoldDB" id="A0A4Y8AWC3"/>
<protein>
    <recommendedName>
        <fullName evidence="3">histidine kinase</fullName>
        <ecNumber evidence="3">2.7.13.3</ecNumber>
    </recommendedName>
</protein>
<dbReference type="PANTHER" id="PTHR43047">
    <property type="entry name" value="TWO-COMPONENT HISTIDINE PROTEIN KINASE"/>
    <property type="match status" value="1"/>
</dbReference>
<keyword evidence="5 12" id="KW-0597">Phosphoprotein</keyword>
<evidence type="ECO:0000256" key="8">
    <source>
        <dbReference type="ARBA" id="ARBA00022777"/>
    </source>
</evidence>
<dbReference type="GO" id="GO:0005524">
    <property type="term" value="F:ATP binding"/>
    <property type="evidence" value="ECO:0007669"/>
    <property type="project" value="UniProtKB-KW"/>
</dbReference>
<feature type="domain" description="Histidine kinase" evidence="15">
    <location>
        <begin position="325"/>
        <end position="543"/>
    </location>
</feature>
<evidence type="ECO:0000313" key="17">
    <source>
        <dbReference type="EMBL" id="TEW76791.1"/>
    </source>
</evidence>
<evidence type="ECO:0000259" key="16">
    <source>
        <dbReference type="PROSITE" id="PS50110"/>
    </source>
</evidence>
<dbReference type="InterPro" id="IPR004358">
    <property type="entry name" value="Sig_transdc_His_kin-like_C"/>
</dbReference>
<dbReference type="InterPro" id="IPR011006">
    <property type="entry name" value="CheY-like_superfamily"/>
</dbReference>
<reference evidence="17 18" key="1">
    <citation type="journal article" date="2011" name="J. Microbiol.">
        <title>Gramella jeungdoensis sp. nov., isolated from a solar saltern in Korea.</title>
        <authorList>
            <person name="Joung Y."/>
            <person name="Kim H."/>
            <person name="Jang T."/>
            <person name="Ahn T.S."/>
            <person name="Joh K."/>
        </authorList>
    </citation>
    <scope>NUCLEOTIDE SEQUENCE [LARGE SCALE GENOMIC DNA]</scope>
    <source>
        <strain evidence="17 18">KCTC 23123</strain>
    </source>
</reference>
<dbReference type="Gene3D" id="3.40.190.10">
    <property type="entry name" value="Periplasmic binding protein-like II"/>
    <property type="match status" value="2"/>
</dbReference>
<name>A0A4Y8AWC3_9FLAO</name>
<feature type="domain" description="Response regulatory" evidence="16">
    <location>
        <begin position="567"/>
        <end position="682"/>
    </location>
</feature>
<evidence type="ECO:0000256" key="7">
    <source>
        <dbReference type="ARBA" id="ARBA00022741"/>
    </source>
</evidence>
<dbReference type="PROSITE" id="PS50110">
    <property type="entry name" value="RESPONSE_REGULATORY"/>
    <property type="match status" value="1"/>
</dbReference>
<dbReference type="SMART" id="SM00388">
    <property type="entry name" value="HisKA"/>
    <property type="match status" value="1"/>
</dbReference>
<evidence type="ECO:0000256" key="14">
    <source>
        <dbReference type="SAM" id="Phobius"/>
    </source>
</evidence>
<dbReference type="SUPFAM" id="SSF52172">
    <property type="entry name" value="CheY-like"/>
    <property type="match status" value="1"/>
</dbReference>
<dbReference type="EC" id="2.7.13.3" evidence="3"/>
<dbReference type="CDD" id="cd17546">
    <property type="entry name" value="REC_hyHK_CKI1_RcsC-like"/>
    <property type="match status" value="1"/>
</dbReference>
<dbReference type="Gene3D" id="1.10.287.130">
    <property type="match status" value="1"/>
</dbReference>
<keyword evidence="14" id="KW-1133">Transmembrane helix</keyword>
<keyword evidence="18" id="KW-1185">Reference proteome</keyword>
<evidence type="ECO:0000256" key="13">
    <source>
        <dbReference type="SAM" id="Coils"/>
    </source>
</evidence>
<feature type="coiled-coil region" evidence="13">
    <location>
        <begin position="288"/>
        <end position="318"/>
    </location>
</feature>
<dbReference type="Gene3D" id="3.40.50.2300">
    <property type="match status" value="1"/>
</dbReference>
<comment type="caution">
    <text evidence="17">The sequence shown here is derived from an EMBL/GenBank/DDBJ whole genome shotgun (WGS) entry which is preliminary data.</text>
</comment>
<dbReference type="CDD" id="cd16922">
    <property type="entry name" value="HATPase_EvgS-ArcB-TorS-like"/>
    <property type="match status" value="1"/>
</dbReference>
<comment type="subcellular location">
    <subcellularLocation>
        <location evidence="2">Cell membrane</location>
    </subcellularLocation>
</comment>
<dbReference type="Gene3D" id="3.30.565.10">
    <property type="entry name" value="Histidine kinase-like ATPase, C-terminal domain"/>
    <property type="match status" value="1"/>
</dbReference>
<dbReference type="InterPro" id="IPR003661">
    <property type="entry name" value="HisK_dim/P_dom"/>
</dbReference>
<evidence type="ECO:0000256" key="5">
    <source>
        <dbReference type="ARBA" id="ARBA00022553"/>
    </source>
</evidence>
<dbReference type="Proteomes" id="UP000298517">
    <property type="component" value="Unassembled WGS sequence"/>
</dbReference>
<dbReference type="Pfam" id="PF02518">
    <property type="entry name" value="HATPase_c"/>
    <property type="match status" value="1"/>
</dbReference>
<dbReference type="SMART" id="SM00448">
    <property type="entry name" value="REC"/>
    <property type="match status" value="1"/>
</dbReference>
<organism evidence="17 18">
    <name type="scientific">Gramella jeungdoensis</name>
    <dbReference type="NCBI Taxonomy" id="708091"/>
    <lineage>
        <taxon>Bacteria</taxon>
        <taxon>Pseudomonadati</taxon>
        <taxon>Bacteroidota</taxon>
        <taxon>Flavobacteriia</taxon>
        <taxon>Flavobacteriales</taxon>
        <taxon>Flavobacteriaceae</taxon>
        <taxon>Christiangramia</taxon>
    </lineage>
</organism>
<keyword evidence="4" id="KW-1003">Cell membrane</keyword>
<dbReference type="GO" id="GO:0000155">
    <property type="term" value="F:phosphorelay sensor kinase activity"/>
    <property type="evidence" value="ECO:0007669"/>
    <property type="project" value="InterPro"/>
</dbReference>
<evidence type="ECO:0000256" key="11">
    <source>
        <dbReference type="ARBA" id="ARBA00023136"/>
    </source>
</evidence>
<sequence length="688" mass="78819">MRSFSFVLLLLIILTTDKLHAQYEIMFSNNYPPYNYLNDKGELVGFNVDILNAIKDIYKTDIQITSGEWNVINDALNSNKIDAIGGIHFPGSFDPNFIYTRSAINTSHCFLYNSKFHNKFSLEYIRTLKEPLIVMWEHDVLIHYIKSINPSAKFLFITNYTDFINAIDREDVSGLFGQRICSMYYAEKLNKDYVEPLDHRILERSMGFKVSKEDTALAAILNNGLEVILANGEYQKIFDNSLAEYDKNSNNWRIYFKYIVLISGLILLVIILLVVVNRVLQNRVRSKTEDLRKQLALNSQIMEELEEQKNKAEESDKIKTAFLANMSHEIRTPMNGILGFAELLKNTDYSSEKHAKFISIIQQSGHRMLDTINNIIEVSKLESGIEKPIIKEVTIKNILNELYNFFHPEAALKGLSFVFKETDSTIYQPFYTDEYKLNSILTNLIKNALKFTKKGGIEVSYALHNNYAEFWIKDTGIGISQDKQATIFEQFVQADFSHTSGFEGSGLGLSICKGYVHLLKGHITLESEPNEGSTFYVRIPNNINSQQLLNKTTQKVIPEQSILEKYNILIAEDDEISFVYLESVLEDIIANLYRAKDGLTAVELAKRTKVIDLIFMDIKMPQLNGFEATEEIRKFNKDVIIIAQSAFTQENYKQRAKDAGCNAFISKPVNKQKLLALISKVIKEKVNF</sequence>
<dbReference type="SMART" id="SM00062">
    <property type="entry name" value="PBPb"/>
    <property type="match status" value="1"/>
</dbReference>
<keyword evidence="9" id="KW-0067">ATP-binding</keyword>
<feature type="modified residue" description="4-aspartylphosphate" evidence="12">
    <location>
        <position position="617"/>
    </location>
</feature>
<dbReference type="PROSITE" id="PS50109">
    <property type="entry name" value="HIS_KIN"/>
    <property type="match status" value="1"/>
</dbReference>
<dbReference type="InterPro" id="IPR036890">
    <property type="entry name" value="HATPase_C_sf"/>
</dbReference>
<keyword evidence="11 14" id="KW-0472">Membrane</keyword>
<feature type="transmembrane region" description="Helical" evidence="14">
    <location>
        <begin position="255"/>
        <end position="276"/>
    </location>
</feature>
<dbReference type="Pfam" id="PF00072">
    <property type="entry name" value="Response_reg"/>
    <property type="match status" value="1"/>
</dbReference>
<evidence type="ECO:0000259" key="15">
    <source>
        <dbReference type="PROSITE" id="PS50109"/>
    </source>
</evidence>
<evidence type="ECO:0000256" key="12">
    <source>
        <dbReference type="PROSITE-ProRule" id="PRU00169"/>
    </source>
</evidence>
<evidence type="ECO:0000256" key="9">
    <source>
        <dbReference type="ARBA" id="ARBA00022840"/>
    </source>
</evidence>
<dbReference type="SUPFAM" id="SSF55874">
    <property type="entry name" value="ATPase domain of HSP90 chaperone/DNA topoisomerase II/histidine kinase"/>
    <property type="match status" value="1"/>
</dbReference>
<keyword evidence="8" id="KW-0418">Kinase</keyword>
<dbReference type="CDD" id="cd00082">
    <property type="entry name" value="HisKA"/>
    <property type="match status" value="1"/>
</dbReference>
<dbReference type="EMBL" id="SNQI01000001">
    <property type="protein sequence ID" value="TEW76791.1"/>
    <property type="molecule type" value="Genomic_DNA"/>
</dbReference>
<dbReference type="InterPro" id="IPR001789">
    <property type="entry name" value="Sig_transdc_resp-reg_receiver"/>
</dbReference>
<dbReference type="Pfam" id="PF00497">
    <property type="entry name" value="SBP_bac_3"/>
    <property type="match status" value="1"/>
</dbReference>
<evidence type="ECO:0000256" key="6">
    <source>
        <dbReference type="ARBA" id="ARBA00022679"/>
    </source>
</evidence>
<comment type="catalytic activity">
    <reaction evidence="1">
        <text>ATP + protein L-histidine = ADP + protein N-phospho-L-histidine.</text>
        <dbReference type="EC" id="2.7.13.3"/>
    </reaction>
</comment>
<evidence type="ECO:0000256" key="10">
    <source>
        <dbReference type="ARBA" id="ARBA00023012"/>
    </source>
</evidence>
<keyword evidence="13" id="KW-0175">Coiled coil</keyword>
<dbReference type="InterPro" id="IPR036097">
    <property type="entry name" value="HisK_dim/P_sf"/>
</dbReference>
<evidence type="ECO:0000256" key="2">
    <source>
        <dbReference type="ARBA" id="ARBA00004236"/>
    </source>
</evidence>
<evidence type="ECO:0000256" key="3">
    <source>
        <dbReference type="ARBA" id="ARBA00012438"/>
    </source>
</evidence>